<keyword evidence="3" id="KW-1185">Reference proteome</keyword>
<sequence>MFFGLYAIIKEKSNLVTGFVHVYLAVKVYFIVTNSIWVGLYESEAQKSLSNYHSFFDSTGVSQYYGSYYDPCSIYGGASVGVWASLFALGILPSPYLYLTLRFYAAQLQIQDMLKKRQERDQQQQPTTVVHVYGSNQAEPAQYNMVQTPNN</sequence>
<protein>
    <submittedName>
        <fullName evidence="2">16444_t:CDS:1</fullName>
    </submittedName>
</protein>
<keyword evidence="1" id="KW-0812">Transmembrane</keyword>
<feature type="transmembrane region" description="Helical" evidence="1">
    <location>
        <begin position="74"/>
        <end position="99"/>
    </location>
</feature>
<name>A0A9N9NAA5_9GLOM</name>
<reference evidence="2" key="1">
    <citation type="submission" date="2021-06" db="EMBL/GenBank/DDBJ databases">
        <authorList>
            <person name="Kallberg Y."/>
            <person name="Tangrot J."/>
            <person name="Rosling A."/>
        </authorList>
    </citation>
    <scope>NUCLEOTIDE SEQUENCE</scope>
    <source>
        <strain evidence="2">FL966</strain>
    </source>
</reference>
<evidence type="ECO:0000256" key="1">
    <source>
        <dbReference type="SAM" id="Phobius"/>
    </source>
</evidence>
<proteinExistence type="predicted"/>
<dbReference type="OrthoDB" id="10451445at2759"/>
<accession>A0A9N9NAA5</accession>
<dbReference type="AlphaFoldDB" id="A0A9N9NAA5"/>
<organism evidence="2 3">
    <name type="scientific">Cetraspora pellucida</name>
    <dbReference type="NCBI Taxonomy" id="1433469"/>
    <lineage>
        <taxon>Eukaryota</taxon>
        <taxon>Fungi</taxon>
        <taxon>Fungi incertae sedis</taxon>
        <taxon>Mucoromycota</taxon>
        <taxon>Glomeromycotina</taxon>
        <taxon>Glomeromycetes</taxon>
        <taxon>Diversisporales</taxon>
        <taxon>Gigasporaceae</taxon>
        <taxon>Cetraspora</taxon>
    </lineage>
</organism>
<gene>
    <name evidence="2" type="ORF">CPELLU_LOCUS12646</name>
</gene>
<keyword evidence="1" id="KW-0472">Membrane</keyword>
<feature type="transmembrane region" description="Helical" evidence="1">
    <location>
        <begin position="20"/>
        <end position="40"/>
    </location>
</feature>
<keyword evidence="1" id="KW-1133">Transmembrane helix</keyword>
<evidence type="ECO:0000313" key="2">
    <source>
        <dbReference type="EMBL" id="CAG8716671.1"/>
    </source>
</evidence>
<comment type="caution">
    <text evidence="2">The sequence shown here is derived from an EMBL/GenBank/DDBJ whole genome shotgun (WGS) entry which is preliminary data.</text>
</comment>
<dbReference type="EMBL" id="CAJVQA010012441">
    <property type="protein sequence ID" value="CAG8716671.1"/>
    <property type="molecule type" value="Genomic_DNA"/>
</dbReference>
<evidence type="ECO:0000313" key="3">
    <source>
        <dbReference type="Proteomes" id="UP000789759"/>
    </source>
</evidence>
<dbReference type="Proteomes" id="UP000789759">
    <property type="component" value="Unassembled WGS sequence"/>
</dbReference>